<dbReference type="EMBL" id="RXMA01000078">
    <property type="protein sequence ID" value="RTR11449.1"/>
    <property type="molecule type" value="Genomic_DNA"/>
</dbReference>
<reference evidence="1 2" key="1">
    <citation type="submission" date="2018-12" db="EMBL/GenBank/DDBJ databases">
        <authorList>
            <person name="Yang Y."/>
        </authorList>
    </citation>
    <scope>NUCLEOTIDE SEQUENCE [LARGE SCALE GENOMIC DNA]</scope>
    <source>
        <strain evidence="1 2">L-25-5w-1</strain>
    </source>
</reference>
<dbReference type="AlphaFoldDB" id="A0A3S0HWL5"/>
<evidence type="ECO:0000313" key="1">
    <source>
        <dbReference type="EMBL" id="RTR11449.1"/>
    </source>
</evidence>
<evidence type="ECO:0008006" key="3">
    <source>
        <dbReference type="Google" id="ProtNLM"/>
    </source>
</evidence>
<name>A0A3S0HWL5_9PROT</name>
<comment type="caution">
    <text evidence="1">The sequence shown here is derived from an EMBL/GenBank/DDBJ whole genome shotgun (WGS) entry which is preliminary data.</text>
</comment>
<evidence type="ECO:0000313" key="2">
    <source>
        <dbReference type="Proteomes" id="UP000277007"/>
    </source>
</evidence>
<proteinExistence type="predicted"/>
<protein>
    <recommendedName>
        <fullName evidence="3">Phytanoyl-CoA dioxygenase (PhyH)</fullName>
    </recommendedName>
</protein>
<dbReference type="Proteomes" id="UP000277007">
    <property type="component" value="Unassembled WGS sequence"/>
</dbReference>
<organism evidence="1 2">
    <name type="scientific">Azospirillum griseum</name>
    <dbReference type="NCBI Taxonomy" id="2496639"/>
    <lineage>
        <taxon>Bacteria</taxon>
        <taxon>Pseudomonadati</taxon>
        <taxon>Pseudomonadota</taxon>
        <taxon>Alphaproteobacteria</taxon>
        <taxon>Rhodospirillales</taxon>
        <taxon>Azospirillaceae</taxon>
        <taxon>Azospirillum</taxon>
    </lineage>
</organism>
<dbReference type="RefSeq" id="WP_126620788.1">
    <property type="nucleotide sequence ID" value="NZ_JBHUCY010000101.1"/>
</dbReference>
<keyword evidence="2" id="KW-1185">Reference proteome</keyword>
<accession>A0A3S0HWL5</accession>
<sequence>MSISEDFLHRKPLMDKVMVNKSPFPYLFADHVIGDDIIEKMLTHWPTGEEQTPEGYNEGVYIHHVGMDGAYNFFPNMSLDRREFWNGCTEDVLKPIVEDALSRLLPSLDWVRLQDLANHPDIRIQHLMLMESRRGYRPHPAHTHFCHSPHWLMTLLIYLDDASESDRGTRIVEFLPSRQSADDLATVCARIDEHFYLTPDPLQHAGNVRLHEVPFSRGSVLAFLETPDAVHAGPPLERAARTGARRRLVRMHISAHPEMVQRSFGVPHADFSSLAKDPAAQSGAVYEIYRRVMERPGLDGNGPSHLSVGVDFSQQGLNGIVHIEDPIQ</sequence>
<gene>
    <name evidence="1" type="ORF">EJ903_26090</name>
</gene>